<evidence type="ECO:0000313" key="1">
    <source>
        <dbReference type="EMBL" id="MCW7551179.1"/>
    </source>
</evidence>
<accession>A0ABT3MP85</accession>
<organism evidence="1 2">
    <name type="scientific">Endozoicomonas gorgoniicola</name>
    <dbReference type="NCBI Taxonomy" id="1234144"/>
    <lineage>
        <taxon>Bacteria</taxon>
        <taxon>Pseudomonadati</taxon>
        <taxon>Pseudomonadota</taxon>
        <taxon>Gammaproteobacteria</taxon>
        <taxon>Oceanospirillales</taxon>
        <taxon>Endozoicomonadaceae</taxon>
        <taxon>Endozoicomonas</taxon>
    </lineage>
</organism>
<reference evidence="1 2" key="1">
    <citation type="submission" date="2022-10" db="EMBL/GenBank/DDBJ databases">
        <title>High-quality genome sequences of two octocoral-associated bacteria, Endozoicomonas euniceicola EF212 and Endozoicomonas gorgoniicola PS125.</title>
        <authorList>
            <person name="Chiou Y.-J."/>
            <person name="Chen Y.-H."/>
        </authorList>
    </citation>
    <scope>NUCLEOTIDE SEQUENCE [LARGE SCALE GENOMIC DNA]</scope>
    <source>
        <strain evidence="1 2">PS125</strain>
    </source>
</reference>
<dbReference type="EMBL" id="JAPFCC010000001">
    <property type="protein sequence ID" value="MCW7551179.1"/>
    <property type="molecule type" value="Genomic_DNA"/>
</dbReference>
<evidence type="ECO:0000313" key="2">
    <source>
        <dbReference type="Proteomes" id="UP001209854"/>
    </source>
</evidence>
<gene>
    <name evidence="1" type="ORF">NX722_00590</name>
</gene>
<protein>
    <submittedName>
        <fullName evidence="1">Uncharacterized protein</fullName>
    </submittedName>
</protein>
<dbReference type="RefSeq" id="WP_262566250.1">
    <property type="nucleotide sequence ID" value="NZ_JAPFCC010000001.1"/>
</dbReference>
<dbReference type="Proteomes" id="UP001209854">
    <property type="component" value="Unassembled WGS sequence"/>
</dbReference>
<keyword evidence="2" id="KW-1185">Reference proteome</keyword>
<name>A0ABT3MP85_9GAMM</name>
<sequence>MLTLDPPPLPDESLYSLVCRAYLVDAGFTHRRALKHIFDPMLQASDLEMIGSQYFPKPQIYLQNDCFQSIFCMKNHHIISLISIFHSRGNNGVTVTPLK</sequence>
<comment type="caution">
    <text evidence="1">The sequence shown here is derived from an EMBL/GenBank/DDBJ whole genome shotgun (WGS) entry which is preliminary data.</text>
</comment>
<proteinExistence type="predicted"/>